<feature type="region of interest" description="Disordered" evidence="1">
    <location>
        <begin position="20"/>
        <end position="75"/>
    </location>
</feature>
<feature type="compositionally biased region" description="Polar residues" evidence="1">
    <location>
        <begin position="45"/>
        <end position="57"/>
    </location>
</feature>
<dbReference type="EMBL" id="JASEJX010000031">
    <property type="protein sequence ID" value="KAK4510918.1"/>
    <property type="molecule type" value="Genomic_DNA"/>
</dbReference>
<evidence type="ECO:0000256" key="1">
    <source>
        <dbReference type="SAM" id="MobiDB-lite"/>
    </source>
</evidence>
<dbReference type="RefSeq" id="XP_064677584.1">
    <property type="nucleotide sequence ID" value="XM_064819449.1"/>
</dbReference>
<dbReference type="GeneID" id="89943729"/>
<protein>
    <submittedName>
        <fullName evidence="2">Uncharacterized protein</fullName>
    </submittedName>
</protein>
<feature type="compositionally biased region" description="Basic and acidic residues" evidence="1">
    <location>
        <begin position="61"/>
        <end position="75"/>
    </location>
</feature>
<evidence type="ECO:0000313" key="2">
    <source>
        <dbReference type="EMBL" id="KAK4510918.1"/>
    </source>
</evidence>
<dbReference type="AlphaFoldDB" id="A0AAN7D514"/>
<dbReference type="Proteomes" id="UP001304243">
    <property type="component" value="Unassembled WGS sequence"/>
</dbReference>
<organism evidence="2 3">
    <name type="scientific">Mucor velutinosus</name>
    <dbReference type="NCBI Taxonomy" id="708070"/>
    <lineage>
        <taxon>Eukaryota</taxon>
        <taxon>Fungi</taxon>
        <taxon>Fungi incertae sedis</taxon>
        <taxon>Mucoromycota</taxon>
        <taxon>Mucoromycotina</taxon>
        <taxon>Mucoromycetes</taxon>
        <taxon>Mucorales</taxon>
        <taxon>Mucorineae</taxon>
        <taxon>Mucoraceae</taxon>
        <taxon>Mucor</taxon>
    </lineage>
</organism>
<comment type="caution">
    <text evidence="2">The sequence shown here is derived from an EMBL/GenBank/DDBJ whole genome shotgun (WGS) entry which is preliminary data.</text>
</comment>
<proteinExistence type="predicted"/>
<keyword evidence="3" id="KW-1185">Reference proteome</keyword>
<accession>A0AAN7D514</accession>
<evidence type="ECO:0000313" key="3">
    <source>
        <dbReference type="Proteomes" id="UP001304243"/>
    </source>
</evidence>
<name>A0AAN7D514_9FUNG</name>
<sequence>MYSTTALSYMSELINDKNAAHTNTNTSTSAASPVTQMPLDDTESHQSQNEQVHNMTNEELEEKRRHELQLLEQEERRRLLAASKKRRRL</sequence>
<feature type="compositionally biased region" description="Low complexity" evidence="1">
    <location>
        <begin position="20"/>
        <end position="32"/>
    </location>
</feature>
<gene>
    <name evidence="2" type="ORF">ATC70_000027</name>
</gene>
<reference evidence="2 3" key="1">
    <citation type="submission" date="2022-11" db="EMBL/GenBank/DDBJ databases">
        <title>Mucor velutinosus strain NIH1002 WGS.</title>
        <authorList>
            <person name="Subramanian P."/>
            <person name="Mullikin J.C."/>
            <person name="Segre J.A."/>
            <person name="Zelazny A.M."/>
        </authorList>
    </citation>
    <scope>NUCLEOTIDE SEQUENCE [LARGE SCALE GENOMIC DNA]</scope>
    <source>
        <strain evidence="2 3">NIH1002</strain>
    </source>
</reference>